<dbReference type="PRINTS" id="PR00702">
    <property type="entry name" value="ACRIFLAVINRP"/>
</dbReference>
<keyword evidence="3" id="KW-1185">Reference proteome</keyword>
<name>A0ABV3L285_9RHOB</name>
<feature type="transmembrane region" description="Helical" evidence="1">
    <location>
        <begin position="882"/>
        <end position="901"/>
    </location>
</feature>
<feature type="transmembrane region" description="Helical" evidence="1">
    <location>
        <begin position="469"/>
        <end position="488"/>
    </location>
</feature>
<dbReference type="Pfam" id="PF00873">
    <property type="entry name" value="ACR_tran"/>
    <property type="match status" value="1"/>
</dbReference>
<dbReference type="EMBL" id="JBFBVU010000002">
    <property type="protein sequence ID" value="MEV8465679.1"/>
    <property type="molecule type" value="Genomic_DNA"/>
</dbReference>
<accession>A0ABV3L285</accession>
<gene>
    <name evidence="2" type="ORF">AB0T83_02645</name>
</gene>
<keyword evidence="1" id="KW-1133">Transmembrane helix</keyword>
<keyword evidence="1" id="KW-0472">Membrane</keyword>
<evidence type="ECO:0000313" key="2">
    <source>
        <dbReference type="EMBL" id="MEV8465679.1"/>
    </source>
</evidence>
<sequence length="1132" mass="122246">MHLPHLPSGDAMRGGIIAYFTRHGTAANLLLVILVVLGLAAAPQMRAQFFPDVVLEEINIRVDWDGAGPEDVDRAIIGPLLPAVRDVDGAVETTANSREGRAILTMEFEPGWDMAQAQADVETAVASVTDLPADSDPPEVTRRAWRDRVTDVVITGPVGVEQLARFADDLTLRLFEAGVTRTTLRGVAAPEILVIVETRDLIRHDTSLAEIAAAIGAEAAAEPAGEVDAANARLRSGTERRSADEIAAIALRSEPDGTTLTIGDIARLETGGVDREQAYFVGTNPAISLRVDRSAQGDAIDLQNTVEDVAREMELDLPAGVHIDLIRTRSEAITGRLNILLTNGLTGLALVVGLLFLFLNARTALWVAAGIPVAMLTAVAIMYAGGVSLNMISLFGLIITLGIVVDDAIVVGEHADFRARRLGESPEDAAINAARRMALPVFSATITTIIAFWALTTIGGRFGELIRDIPITVVAVLAASLVECFLILPHHMRHALMHTAQDHWYDWPSRKFNDGFRWLREHLFRPLIGLVITARYPVIAGVLLILSTQVVLFLDGKVTWRFFNAPEQGSVTGNFAMAEGATREDTFAQMVEMQRAAEVVAERLEAEHGANPLAYVLAQLGGTTGRGIASAENKDNDLLGSLAIDLIDADLRPYSAFAFVAALQEETRRLPQTEEISFRGWRSGPGGDALDVRLYGTDPRRLKEAAEALKREVVIYPEVSAVQDSMSWDKDEIILDLTPQARVLGFTIDDVGRVLRQRLNGIEAARFPDGIRTATIRVEVAEEEQTADYLQSLLLRAPSGQYVPLADLVTVRQEPGFSTITRKNGVQTITVSGDISDDDAARAEEIVETLRAEILPRIEAEYQVSWRLSGLAEQENEFLTDASVGFTLCLLGIYLTLAWIFASWARPLVIMAIIPFGLVGTIWGHYIWDVPLSMFSVVGLIGMTGIIINDSIVLITTVDDYGKSRGLRPAIIDAVCDRLRPVLLTTLTTVLGLAPLLYERSVQAQFLKPTVITLVYGLGFGVVMVLFVVPALLAAGQDFSQSLRAGRRALRAGRRGGVASWASAGLAVALAGWFAVTLGAQIVTGTMLLPLGPLHEIGAIGMAFAIFAVGAVMATLLVYLVAAMLQLRRGAA</sequence>
<dbReference type="Gene3D" id="3.30.2090.10">
    <property type="entry name" value="Multidrug efflux transporter AcrB TolC docking domain, DN and DC subdomains"/>
    <property type="match status" value="2"/>
</dbReference>
<comment type="caution">
    <text evidence="2">The sequence shown here is derived from an EMBL/GenBank/DDBJ whole genome shotgun (WGS) entry which is preliminary data.</text>
</comment>
<feature type="transmembrane region" description="Helical" evidence="1">
    <location>
        <begin position="1097"/>
        <end position="1122"/>
    </location>
</feature>
<proteinExistence type="predicted"/>
<feature type="transmembrane region" description="Helical" evidence="1">
    <location>
        <begin position="934"/>
        <end position="958"/>
    </location>
</feature>
<reference evidence="2 3" key="1">
    <citation type="submission" date="2024-07" db="EMBL/GenBank/DDBJ databases">
        <authorList>
            <person name="Kang M."/>
        </authorList>
    </citation>
    <scope>NUCLEOTIDE SEQUENCE [LARGE SCALE GENOMIC DNA]</scope>
    <source>
        <strain evidence="2 3">DFM31</strain>
    </source>
</reference>
<dbReference type="InterPro" id="IPR027463">
    <property type="entry name" value="AcrB_DN_DC_subdom"/>
</dbReference>
<feature type="transmembrane region" description="Helical" evidence="1">
    <location>
        <begin position="441"/>
        <end position="463"/>
    </location>
</feature>
<dbReference type="Proteomes" id="UP001553161">
    <property type="component" value="Unassembled WGS sequence"/>
</dbReference>
<evidence type="ECO:0000256" key="1">
    <source>
        <dbReference type="SAM" id="Phobius"/>
    </source>
</evidence>
<dbReference type="Gene3D" id="3.30.70.1430">
    <property type="entry name" value="Multidrug efflux transporter AcrB pore domain"/>
    <property type="match status" value="2"/>
</dbReference>
<dbReference type="PANTHER" id="PTHR32063">
    <property type="match status" value="1"/>
</dbReference>
<feature type="transmembrane region" description="Helical" evidence="1">
    <location>
        <begin position="1056"/>
        <end position="1077"/>
    </location>
</feature>
<organism evidence="2 3">
    <name type="scientific">Meridianimarinicoccus marinus</name>
    <dbReference type="NCBI Taxonomy" id="3231483"/>
    <lineage>
        <taxon>Bacteria</taxon>
        <taxon>Pseudomonadati</taxon>
        <taxon>Pseudomonadota</taxon>
        <taxon>Alphaproteobacteria</taxon>
        <taxon>Rhodobacterales</taxon>
        <taxon>Paracoccaceae</taxon>
        <taxon>Meridianimarinicoccus</taxon>
    </lineage>
</organism>
<dbReference type="InterPro" id="IPR001036">
    <property type="entry name" value="Acrflvin-R"/>
</dbReference>
<dbReference type="SUPFAM" id="SSF82714">
    <property type="entry name" value="Multidrug efflux transporter AcrB TolC docking domain, DN and DC subdomains"/>
    <property type="match status" value="2"/>
</dbReference>
<feature type="transmembrane region" description="Helical" evidence="1">
    <location>
        <begin position="365"/>
        <end position="385"/>
    </location>
</feature>
<feature type="transmembrane region" description="Helical" evidence="1">
    <location>
        <begin position="908"/>
        <end position="928"/>
    </location>
</feature>
<dbReference type="SUPFAM" id="SSF82693">
    <property type="entry name" value="Multidrug efflux transporter AcrB pore domain, PN1, PN2, PC1 and PC2 subdomains"/>
    <property type="match status" value="1"/>
</dbReference>
<dbReference type="SUPFAM" id="SSF82866">
    <property type="entry name" value="Multidrug efflux transporter AcrB transmembrane domain"/>
    <property type="match status" value="2"/>
</dbReference>
<protein>
    <submittedName>
        <fullName evidence="2">Efflux RND transporter permease subunit</fullName>
    </submittedName>
</protein>
<feature type="transmembrane region" description="Helical" evidence="1">
    <location>
        <begin position="1010"/>
        <end position="1035"/>
    </location>
</feature>
<dbReference type="Gene3D" id="1.20.1640.10">
    <property type="entry name" value="Multidrug efflux transporter AcrB transmembrane domain"/>
    <property type="match status" value="2"/>
</dbReference>
<dbReference type="RefSeq" id="WP_366191301.1">
    <property type="nucleotide sequence ID" value="NZ_JBFBVU010000002.1"/>
</dbReference>
<keyword evidence="1" id="KW-0812">Transmembrane</keyword>
<feature type="transmembrane region" description="Helical" evidence="1">
    <location>
        <begin position="979"/>
        <end position="998"/>
    </location>
</feature>
<feature type="transmembrane region" description="Helical" evidence="1">
    <location>
        <begin position="527"/>
        <end position="554"/>
    </location>
</feature>
<dbReference type="Gene3D" id="3.30.70.1320">
    <property type="entry name" value="Multidrug efflux transporter AcrB pore domain like"/>
    <property type="match status" value="1"/>
</dbReference>
<evidence type="ECO:0000313" key="3">
    <source>
        <dbReference type="Proteomes" id="UP001553161"/>
    </source>
</evidence>
<dbReference type="Gene3D" id="3.30.70.1440">
    <property type="entry name" value="Multidrug efflux transporter AcrB pore domain"/>
    <property type="match status" value="1"/>
</dbReference>
<dbReference type="PANTHER" id="PTHR32063:SF33">
    <property type="entry name" value="RND SUPERFAMILY EFFLUX PUMP PERMEASE COMPONENT"/>
    <property type="match status" value="1"/>
</dbReference>
<feature type="transmembrane region" description="Helical" evidence="1">
    <location>
        <begin position="337"/>
        <end position="358"/>
    </location>
</feature>
<feature type="transmembrane region" description="Helical" evidence="1">
    <location>
        <begin position="391"/>
        <end position="411"/>
    </location>
</feature>